<keyword evidence="13" id="KW-1133">Transmembrane helix</keyword>
<dbReference type="Pfam" id="PF00023">
    <property type="entry name" value="Ank"/>
    <property type="match status" value="1"/>
</dbReference>
<dbReference type="GO" id="GO:0008270">
    <property type="term" value="F:zinc ion binding"/>
    <property type="evidence" value="ECO:0007669"/>
    <property type="project" value="UniProtKB-KW"/>
</dbReference>
<dbReference type="EMBL" id="JAGFBR010000008">
    <property type="protein sequence ID" value="KAH0463535.1"/>
    <property type="molecule type" value="Genomic_DNA"/>
</dbReference>
<gene>
    <name evidence="15" type="ORF">IEQ34_008117</name>
</gene>
<dbReference type="InterPro" id="IPR001841">
    <property type="entry name" value="Znf_RING"/>
</dbReference>
<dbReference type="PROSITE" id="PS50297">
    <property type="entry name" value="ANK_REP_REGION"/>
    <property type="match status" value="4"/>
</dbReference>
<comment type="catalytic activity">
    <reaction evidence="1">
        <text>S-ubiquitinyl-[E2 ubiquitin-conjugating enzyme]-L-cysteine + [acceptor protein]-L-lysine = [E2 ubiquitin-conjugating enzyme]-L-cysteine + N(6)-ubiquitinyl-[acceptor protein]-L-lysine.</text>
        <dbReference type="EC" id="2.3.2.27"/>
    </reaction>
</comment>
<organism evidence="15 16">
    <name type="scientific">Dendrobium chrysotoxum</name>
    <name type="common">Orchid</name>
    <dbReference type="NCBI Taxonomy" id="161865"/>
    <lineage>
        <taxon>Eukaryota</taxon>
        <taxon>Viridiplantae</taxon>
        <taxon>Streptophyta</taxon>
        <taxon>Embryophyta</taxon>
        <taxon>Tracheophyta</taxon>
        <taxon>Spermatophyta</taxon>
        <taxon>Magnoliopsida</taxon>
        <taxon>Liliopsida</taxon>
        <taxon>Asparagales</taxon>
        <taxon>Orchidaceae</taxon>
        <taxon>Epidendroideae</taxon>
        <taxon>Malaxideae</taxon>
        <taxon>Dendrobiinae</taxon>
        <taxon>Dendrobium</taxon>
    </lineage>
</organism>
<sequence length="578" mass="64111">MINLSFIGHSLGCSASGERLVSASKDGDLQEAKALLDHNPRLASYSTFGFRNSPLHFSAAQGHHEVVALLLESGVDVNLRNARGLTGLMLACQYGHWEVVQTLMLFKANILKKDYLHGGTALHLASLNGHTRCIRLLLADYVPSIVEFWHIISGSIETSVINGRADGGITALHLAALNGHAESVQLLLDLGASVSEVTLNDGAIIDLIGAGSTPLHYAACGGNAACCQVLIARGANLSAKNANRATPLMVARSWRRNWLENILSDENQCRIRVLPSPCLSLPLMSIFKIARDCGWRNNFSQSPACMDPCVVCLEGKCTVYAEGCGHEFCTKCALYLCSTNQTTTVIQGPPGCIACPLCRKAIVMFVKLDIAKLGKELSKMSLLSSTCSTDMEYRNSITARSHKSNRHFACIPLLASSSLRFLGFERLPSLKLNSVLCKGNPDTIHCLVKNRRLQQSTSHIKRHKKSFSWFVNLNKYCNFSLWCLLICKNIWIALMSSINCLCWIQIYLWIISEFYKNDKIERKTREREKEKKCIVDVPLHSFVQKDYPFLETKVIDMIEGRIFDIAIVRVGDRIPMAF</sequence>
<keyword evidence="7 12" id="KW-0863">Zinc-finger</keyword>
<dbReference type="AlphaFoldDB" id="A0AAV7H7P8"/>
<evidence type="ECO:0000256" key="11">
    <source>
        <dbReference type="PROSITE-ProRule" id="PRU00023"/>
    </source>
</evidence>
<evidence type="ECO:0000256" key="12">
    <source>
        <dbReference type="PROSITE-ProRule" id="PRU00175"/>
    </source>
</evidence>
<evidence type="ECO:0000256" key="2">
    <source>
        <dbReference type="ARBA" id="ARBA00004906"/>
    </source>
</evidence>
<protein>
    <recommendedName>
        <fullName evidence="3">RING-type E3 ubiquitin transferase</fullName>
        <ecNumber evidence="3">2.3.2.27</ecNumber>
    </recommendedName>
</protein>
<dbReference type="PRINTS" id="PR01415">
    <property type="entry name" value="ANKYRIN"/>
</dbReference>
<keyword evidence="9" id="KW-0862">Zinc</keyword>
<evidence type="ECO:0000259" key="14">
    <source>
        <dbReference type="PROSITE" id="PS50089"/>
    </source>
</evidence>
<dbReference type="InterPro" id="IPR013083">
    <property type="entry name" value="Znf_RING/FYVE/PHD"/>
</dbReference>
<evidence type="ECO:0000256" key="3">
    <source>
        <dbReference type="ARBA" id="ARBA00012483"/>
    </source>
</evidence>
<keyword evidence="5" id="KW-0479">Metal-binding</keyword>
<dbReference type="EC" id="2.3.2.27" evidence="3"/>
<keyword evidence="13" id="KW-0812">Transmembrane</keyword>
<accession>A0AAV7H7P8</accession>
<keyword evidence="4" id="KW-0808">Transferase</keyword>
<dbReference type="PROSITE" id="PS00518">
    <property type="entry name" value="ZF_RING_1"/>
    <property type="match status" value="1"/>
</dbReference>
<reference evidence="15 16" key="1">
    <citation type="journal article" date="2021" name="Hortic Res">
        <title>Chromosome-scale assembly of the Dendrobium chrysotoxum genome enhances the understanding of orchid evolution.</title>
        <authorList>
            <person name="Zhang Y."/>
            <person name="Zhang G.Q."/>
            <person name="Zhang D."/>
            <person name="Liu X.D."/>
            <person name="Xu X.Y."/>
            <person name="Sun W.H."/>
            <person name="Yu X."/>
            <person name="Zhu X."/>
            <person name="Wang Z.W."/>
            <person name="Zhao X."/>
            <person name="Zhong W.Y."/>
            <person name="Chen H."/>
            <person name="Yin W.L."/>
            <person name="Huang T."/>
            <person name="Niu S.C."/>
            <person name="Liu Z.J."/>
        </authorList>
    </citation>
    <scope>NUCLEOTIDE SEQUENCE [LARGE SCALE GENOMIC DNA]</scope>
    <source>
        <strain evidence="15">Lindl</strain>
    </source>
</reference>
<evidence type="ECO:0000256" key="4">
    <source>
        <dbReference type="ARBA" id="ARBA00022679"/>
    </source>
</evidence>
<dbReference type="Gene3D" id="1.25.40.20">
    <property type="entry name" value="Ankyrin repeat-containing domain"/>
    <property type="match status" value="2"/>
</dbReference>
<feature type="repeat" description="ANK" evidence="11">
    <location>
        <begin position="167"/>
        <end position="199"/>
    </location>
</feature>
<evidence type="ECO:0000256" key="8">
    <source>
        <dbReference type="ARBA" id="ARBA00022786"/>
    </source>
</evidence>
<dbReference type="InterPro" id="IPR017907">
    <property type="entry name" value="Znf_RING_CS"/>
</dbReference>
<keyword evidence="8" id="KW-0833">Ubl conjugation pathway</keyword>
<feature type="repeat" description="ANK" evidence="11">
    <location>
        <begin position="210"/>
        <end position="242"/>
    </location>
</feature>
<evidence type="ECO:0000256" key="10">
    <source>
        <dbReference type="ARBA" id="ARBA00023043"/>
    </source>
</evidence>
<dbReference type="GO" id="GO:0061630">
    <property type="term" value="F:ubiquitin protein ligase activity"/>
    <property type="evidence" value="ECO:0007669"/>
    <property type="project" value="UniProtKB-EC"/>
</dbReference>
<dbReference type="Pfam" id="PF24921">
    <property type="entry name" value="RING_XB3-XBAT31"/>
    <property type="match status" value="1"/>
</dbReference>
<comment type="pathway">
    <text evidence="2">Protein modification; protein ubiquitination.</text>
</comment>
<evidence type="ECO:0000313" key="16">
    <source>
        <dbReference type="Proteomes" id="UP000775213"/>
    </source>
</evidence>
<dbReference type="Pfam" id="PF12796">
    <property type="entry name" value="Ank_2"/>
    <property type="match status" value="2"/>
</dbReference>
<dbReference type="PANTHER" id="PTHR24161">
    <property type="entry name" value="ANK_REP_REGION DOMAIN-CONTAINING PROTEIN-RELATED"/>
    <property type="match status" value="1"/>
</dbReference>
<dbReference type="Proteomes" id="UP000775213">
    <property type="component" value="Unassembled WGS sequence"/>
</dbReference>
<comment type="caution">
    <text evidence="15">The sequence shown here is derived from an EMBL/GenBank/DDBJ whole genome shotgun (WGS) entry which is preliminary data.</text>
</comment>
<keyword evidence="13" id="KW-0472">Membrane</keyword>
<evidence type="ECO:0000256" key="6">
    <source>
        <dbReference type="ARBA" id="ARBA00022737"/>
    </source>
</evidence>
<evidence type="ECO:0000256" key="9">
    <source>
        <dbReference type="ARBA" id="ARBA00022833"/>
    </source>
</evidence>
<keyword evidence="10 11" id="KW-0040">ANK repeat</keyword>
<evidence type="ECO:0000256" key="5">
    <source>
        <dbReference type="ARBA" id="ARBA00022723"/>
    </source>
</evidence>
<evidence type="ECO:0000256" key="7">
    <source>
        <dbReference type="ARBA" id="ARBA00022771"/>
    </source>
</evidence>
<keyword evidence="6" id="KW-0677">Repeat</keyword>
<dbReference type="SUPFAM" id="SSF57850">
    <property type="entry name" value="RING/U-box"/>
    <property type="match status" value="1"/>
</dbReference>
<evidence type="ECO:0000256" key="13">
    <source>
        <dbReference type="SAM" id="Phobius"/>
    </source>
</evidence>
<keyword evidence="16" id="KW-1185">Reference proteome</keyword>
<dbReference type="SMART" id="SM00248">
    <property type="entry name" value="ANK"/>
    <property type="match status" value="5"/>
</dbReference>
<dbReference type="InterPro" id="IPR056760">
    <property type="entry name" value="RING_XB3-like"/>
</dbReference>
<dbReference type="PANTHER" id="PTHR24161:SF85">
    <property type="entry name" value="PALMITOYLTRANSFERASE HIP14"/>
    <property type="match status" value="1"/>
</dbReference>
<evidence type="ECO:0000256" key="1">
    <source>
        <dbReference type="ARBA" id="ARBA00000900"/>
    </source>
</evidence>
<dbReference type="PROSITE" id="PS50089">
    <property type="entry name" value="ZF_RING_2"/>
    <property type="match status" value="1"/>
</dbReference>
<dbReference type="InterPro" id="IPR002110">
    <property type="entry name" value="Ankyrin_rpt"/>
</dbReference>
<feature type="repeat" description="ANK" evidence="11">
    <location>
        <begin position="50"/>
        <end position="82"/>
    </location>
</feature>
<feature type="repeat" description="ANK" evidence="11">
    <location>
        <begin position="83"/>
        <end position="115"/>
    </location>
</feature>
<evidence type="ECO:0000313" key="15">
    <source>
        <dbReference type="EMBL" id="KAH0463535.1"/>
    </source>
</evidence>
<dbReference type="PROSITE" id="PS50088">
    <property type="entry name" value="ANK_REPEAT"/>
    <property type="match status" value="5"/>
</dbReference>
<dbReference type="InterPro" id="IPR036770">
    <property type="entry name" value="Ankyrin_rpt-contain_sf"/>
</dbReference>
<name>A0AAV7H7P8_DENCH</name>
<feature type="domain" description="RING-type" evidence="14">
    <location>
        <begin position="309"/>
        <end position="359"/>
    </location>
</feature>
<dbReference type="SUPFAM" id="SSF48403">
    <property type="entry name" value="Ankyrin repeat"/>
    <property type="match status" value="1"/>
</dbReference>
<dbReference type="Gene3D" id="3.30.40.10">
    <property type="entry name" value="Zinc/RING finger domain, C3HC4 (zinc finger)"/>
    <property type="match status" value="1"/>
</dbReference>
<feature type="repeat" description="ANK" evidence="11">
    <location>
        <begin position="117"/>
        <end position="138"/>
    </location>
</feature>
<feature type="transmembrane region" description="Helical" evidence="13">
    <location>
        <begin position="490"/>
        <end position="515"/>
    </location>
</feature>
<proteinExistence type="predicted"/>